<feature type="compositionally biased region" description="Polar residues" evidence="1">
    <location>
        <begin position="175"/>
        <end position="188"/>
    </location>
</feature>
<evidence type="ECO:0000313" key="2">
    <source>
        <dbReference type="EMBL" id="KAG6377658.1"/>
    </source>
</evidence>
<proteinExistence type="predicted"/>
<evidence type="ECO:0000256" key="1">
    <source>
        <dbReference type="SAM" id="MobiDB-lite"/>
    </source>
</evidence>
<dbReference type="Proteomes" id="UP000683000">
    <property type="component" value="Unassembled WGS sequence"/>
</dbReference>
<name>A0A8I3ABS1_9AGAM</name>
<dbReference type="OrthoDB" id="2687078at2759"/>
<accession>A0A8I3ABS1</accession>
<protein>
    <submittedName>
        <fullName evidence="2">Uncharacterized protein</fullName>
    </submittedName>
</protein>
<reference evidence="2" key="1">
    <citation type="submission" date="2021-03" db="EMBL/GenBank/DDBJ databases">
        <title>Evolutionary innovations through gain and loss of genes in the ectomycorrhizal Boletales.</title>
        <authorList>
            <person name="Wu G."/>
            <person name="Miyauchi S."/>
            <person name="Morin E."/>
            <person name="Yang Z.-L."/>
            <person name="Xu J."/>
            <person name="Martin F.M."/>
        </authorList>
    </citation>
    <scope>NUCLEOTIDE SEQUENCE</scope>
    <source>
        <strain evidence="2">BR01</strain>
    </source>
</reference>
<organism evidence="2 3">
    <name type="scientific">Boletus reticuloceps</name>
    <dbReference type="NCBI Taxonomy" id="495285"/>
    <lineage>
        <taxon>Eukaryota</taxon>
        <taxon>Fungi</taxon>
        <taxon>Dikarya</taxon>
        <taxon>Basidiomycota</taxon>
        <taxon>Agaricomycotina</taxon>
        <taxon>Agaricomycetes</taxon>
        <taxon>Agaricomycetidae</taxon>
        <taxon>Boletales</taxon>
        <taxon>Boletineae</taxon>
        <taxon>Boletaceae</taxon>
        <taxon>Boletoideae</taxon>
        <taxon>Boletus</taxon>
    </lineage>
</organism>
<gene>
    <name evidence="2" type="ORF">JVT61DRAFT_14423</name>
</gene>
<sequence length="199" mass="21704">MQDWLDGGISFLVRCPGFEPPDNVTPNKITMDVYITLRELIRSKWVSGDTAMLIQAYCEEFVIPHMQHFKEHCKIESIQAPASRCEFSLHHIDILTNTTPVLAKPISLEGLYHLPTFSSPLASRLQCTGLSAVTKLNISNDAWHLSPSVAICESALVASSAKTVQPTPKPVPATPSKQALSQAETNSPAVPCRGFPIPG</sequence>
<feature type="region of interest" description="Disordered" evidence="1">
    <location>
        <begin position="163"/>
        <end position="199"/>
    </location>
</feature>
<evidence type="ECO:0000313" key="3">
    <source>
        <dbReference type="Proteomes" id="UP000683000"/>
    </source>
</evidence>
<keyword evidence="3" id="KW-1185">Reference proteome</keyword>
<dbReference type="EMBL" id="JAGFBS010000008">
    <property type="protein sequence ID" value="KAG6377658.1"/>
    <property type="molecule type" value="Genomic_DNA"/>
</dbReference>
<comment type="caution">
    <text evidence="2">The sequence shown here is derived from an EMBL/GenBank/DDBJ whole genome shotgun (WGS) entry which is preliminary data.</text>
</comment>
<dbReference type="AlphaFoldDB" id="A0A8I3ABS1"/>